<gene>
    <name evidence="1" type="ORF">DCW74_14385</name>
</gene>
<comment type="caution">
    <text evidence="1">The sequence shown here is derived from an EMBL/GenBank/DDBJ whole genome shotgun (WGS) entry which is preliminary data.</text>
</comment>
<sequence length="275" mass="30052">MSQQQAGNAATAAAINSITNPSTMMANYQNAFTEDVIDNLTGDLRRERDAMNATARLQSPFGGSRSALVEAENNRNYLDRLANATGQLRMQNFQDAARLGQSGTGQLMQGASQLTNQAAANQRMGLEAAGALSGIGQQIQGLQQASMADREKRFLDELNYPLQALNLRQQAVGMTPMGSVSRTPITGGGMDIGGLLGGAGSLMKGFAALGMCWVAREAYGVENPKWLEFRHYMFTKAPKWFFDLYAKYGERFAKFISNKPKVKSVIRWMMDKVID</sequence>
<proteinExistence type="predicted"/>
<reference evidence="1 2" key="1">
    <citation type="journal article" date="2018" name="Nat. Biotechnol.">
        <title>A standardized bacterial taxonomy based on genome phylogeny substantially revises the tree of life.</title>
        <authorList>
            <person name="Parks D.H."/>
            <person name="Chuvochina M."/>
            <person name="Waite D.W."/>
            <person name="Rinke C."/>
            <person name="Skarshewski A."/>
            <person name="Chaumeil P.A."/>
            <person name="Hugenholtz P."/>
        </authorList>
    </citation>
    <scope>NUCLEOTIDE SEQUENCE [LARGE SCALE GENOMIC DNA]</scope>
    <source>
        <strain evidence="1">UBA11978</strain>
    </source>
</reference>
<dbReference type="EMBL" id="DNAN01000505">
    <property type="protein sequence ID" value="HAW76907.1"/>
    <property type="molecule type" value="Genomic_DNA"/>
</dbReference>
<protein>
    <submittedName>
        <fullName evidence="1">Uncharacterized protein</fullName>
    </submittedName>
</protein>
<evidence type="ECO:0000313" key="1">
    <source>
        <dbReference type="EMBL" id="HAW76907.1"/>
    </source>
</evidence>
<evidence type="ECO:0000313" key="2">
    <source>
        <dbReference type="Proteomes" id="UP000263517"/>
    </source>
</evidence>
<name>A0A350P6J0_9ALTE</name>
<organism evidence="1 2">
    <name type="scientific">Alteromonas australica</name>
    <dbReference type="NCBI Taxonomy" id="589873"/>
    <lineage>
        <taxon>Bacteria</taxon>
        <taxon>Pseudomonadati</taxon>
        <taxon>Pseudomonadota</taxon>
        <taxon>Gammaproteobacteria</taxon>
        <taxon>Alteromonadales</taxon>
        <taxon>Alteromonadaceae</taxon>
        <taxon>Alteromonas/Salinimonas group</taxon>
        <taxon>Alteromonas</taxon>
    </lineage>
</organism>
<dbReference type="Proteomes" id="UP000263517">
    <property type="component" value="Unassembled WGS sequence"/>
</dbReference>
<accession>A0A350P6J0</accession>
<dbReference type="AlphaFoldDB" id="A0A350P6J0"/>